<name>F2JL79_CELLD</name>
<feature type="transmembrane region" description="Helical" evidence="1">
    <location>
        <begin position="98"/>
        <end position="122"/>
    </location>
</feature>
<feature type="transmembrane region" description="Helical" evidence="1">
    <location>
        <begin position="52"/>
        <end position="77"/>
    </location>
</feature>
<dbReference type="AlphaFoldDB" id="F2JL79"/>
<evidence type="ECO:0000256" key="1">
    <source>
        <dbReference type="SAM" id="Phobius"/>
    </source>
</evidence>
<dbReference type="STRING" id="642492.Clole_4046"/>
<keyword evidence="3" id="KW-1185">Reference proteome</keyword>
<keyword evidence="1" id="KW-0812">Transmembrane</keyword>
<protein>
    <recommendedName>
        <fullName evidence="4">ABC-2 family transporter protein</fullName>
    </recommendedName>
</protein>
<dbReference type="RefSeq" id="WP_013658996.1">
    <property type="nucleotide sequence ID" value="NC_015275.1"/>
</dbReference>
<dbReference type="eggNOG" id="COG1277">
    <property type="taxonomic scope" value="Bacteria"/>
</dbReference>
<feature type="transmembrane region" description="Helical" evidence="1">
    <location>
        <begin position="142"/>
        <end position="163"/>
    </location>
</feature>
<dbReference type="EMBL" id="CP002582">
    <property type="protein sequence ID" value="ADZ85724.1"/>
    <property type="molecule type" value="Genomic_DNA"/>
</dbReference>
<proteinExistence type="predicted"/>
<keyword evidence="1" id="KW-0472">Membrane</keyword>
<dbReference type="Pfam" id="PF12730">
    <property type="entry name" value="ABC2_membrane_4"/>
    <property type="match status" value="1"/>
</dbReference>
<evidence type="ECO:0008006" key="4">
    <source>
        <dbReference type="Google" id="ProtNLM"/>
    </source>
</evidence>
<organism evidence="2 3">
    <name type="scientific">Cellulosilyticum lentocellum (strain ATCC 49066 / DSM 5427 / NCIMB 11756 / RHM5)</name>
    <name type="common">Clostridium lentocellum</name>
    <dbReference type="NCBI Taxonomy" id="642492"/>
    <lineage>
        <taxon>Bacteria</taxon>
        <taxon>Bacillati</taxon>
        <taxon>Bacillota</taxon>
        <taxon>Clostridia</taxon>
        <taxon>Lachnospirales</taxon>
        <taxon>Cellulosilyticaceae</taxon>
        <taxon>Cellulosilyticum</taxon>
    </lineage>
</organism>
<feature type="transmembrane region" description="Helical" evidence="1">
    <location>
        <begin position="170"/>
        <end position="188"/>
    </location>
</feature>
<reference evidence="2 3" key="1">
    <citation type="journal article" date="2011" name="J. Bacteriol.">
        <title>Complete genome sequence of the cellulose-degrading bacterium Cellulosilyticum lentocellum.</title>
        <authorList>
            <consortium name="US DOE Joint Genome Institute"/>
            <person name="Miller D.A."/>
            <person name="Suen G."/>
            <person name="Bruce D."/>
            <person name="Copeland A."/>
            <person name="Cheng J.F."/>
            <person name="Detter C."/>
            <person name="Goodwin L.A."/>
            <person name="Han C.S."/>
            <person name="Hauser L.J."/>
            <person name="Land M.L."/>
            <person name="Lapidus A."/>
            <person name="Lucas S."/>
            <person name="Meincke L."/>
            <person name="Pitluck S."/>
            <person name="Tapia R."/>
            <person name="Teshima H."/>
            <person name="Woyke T."/>
            <person name="Fox B.G."/>
            <person name="Angert E.R."/>
            <person name="Currie C.R."/>
        </authorList>
    </citation>
    <scope>NUCLEOTIDE SEQUENCE [LARGE SCALE GENOMIC DNA]</scope>
    <source>
        <strain evidence="3">ATCC 49066 / DSM 5427 / NCIMB 11756 / RHM5</strain>
    </source>
</reference>
<keyword evidence="1" id="KW-1133">Transmembrane helix</keyword>
<dbReference type="HOGENOM" id="CLU_1080512_0_0_9"/>
<feature type="transmembrane region" description="Helical" evidence="1">
    <location>
        <begin position="21"/>
        <end position="40"/>
    </location>
</feature>
<gene>
    <name evidence="2" type="ordered locus">Clole_4046</name>
</gene>
<feature type="transmembrane region" description="Helical" evidence="1">
    <location>
        <begin position="231"/>
        <end position="251"/>
    </location>
</feature>
<dbReference type="KEGG" id="cle:Clole_4046"/>
<sequence length="257" mass="28834">MSNFLELAQFEFKKMLCKKSVCIVSILSIILTVFRYVGFVSLMPREISGVNYFIGLADTTILIIFLITSICIAPLFAEEYTTRVDKLILASKNGKSRLIMAKIIVGISVAVGLFGVLFLVSYIGTLWVWGFETSSQEEWRTFWIYISCAFIGNVFSAVICMLFSAKFKSTYSAIVVSFLFILGTRILYFPESAYLARAIIQLLPIQMANLSTASPSFYYSIAGIHIATYQLIPFVAIGFSSIMIPAAYQIFKNHQSY</sequence>
<evidence type="ECO:0000313" key="3">
    <source>
        <dbReference type="Proteomes" id="UP000008467"/>
    </source>
</evidence>
<evidence type="ECO:0000313" key="2">
    <source>
        <dbReference type="EMBL" id="ADZ85724.1"/>
    </source>
</evidence>
<dbReference type="Proteomes" id="UP000008467">
    <property type="component" value="Chromosome"/>
</dbReference>
<accession>F2JL79</accession>